<feature type="region of interest" description="Disordered" evidence="1">
    <location>
        <begin position="314"/>
        <end position="333"/>
    </location>
</feature>
<dbReference type="PROSITE" id="PS50878">
    <property type="entry name" value="RT_POL"/>
    <property type="match status" value="1"/>
</dbReference>
<dbReference type="InterPro" id="IPR043502">
    <property type="entry name" value="DNA/RNA_pol_sf"/>
</dbReference>
<dbReference type="PANTHER" id="PTHR33116">
    <property type="entry name" value="REVERSE TRANSCRIPTASE ZINC-BINDING DOMAIN-CONTAINING PROTEIN-RELATED-RELATED"/>
    <property type="match status" value="1"/>
</dbReference>
<dbReference type="InterPro" id="IPR026960">
    <property type="entry name" value="RVT-Znf"/>
</dbReference>
<gene>
    <name evidence="3" type="ORF">FSB_LOCUS41807</name>
</gene>
<dbReference type="Pfam" id="PF00078">
    <property type="entry name" value="RVT_1"/>
    <property type="match status" value="1"/>
</dbReference>
<dbReference type="Pfam" id="PF13966">
    <property type="entry name" value="zf-RVT"/>
    <property type="match status" value="1"/>
</dbReference>
<dbReference type="EMBL" id="OIVN01003846">
    <property type="protein sequence ID" value="SPD13925.1"/>
    <property type="molecule type" value="Genomic_DNA"/>
</dbReference>
<dbReference type="CDD" id="cd01650">
    <property type="entry name" value="RT_nLTR_like"/>
    <property type="match status" value="1"/>
</dbReference>
<dbReference type="SUPFAM" id="SSF56672">
    <property type="entry name" value="DNA/RNA polymerases"/>
    <property type="match status" value="1"/>
</dbReference>
<reference evidence="3" key="1">
    <citation type="submission" date="2018-02" db="EMBL/GenBank/DDBJ databases">
        <authorList>
            <person name="Cohen D.B."/>
            <person name="Kent A.D."/>
        </authorList>
    </citation>
    <scope>NUCLEOTIDE SEQUENCE</scope>
</reference>
<dbReference type="AlphaFoldDB" id="A0A2N9HPN3"/>
<dbReference type="InterPro" id="IPR000477">
    <property type="entry name" value="RT_dom"/>
</dbReference>
<dbReference type="PANTHER" id="PTHR33116:SF86">
    <property type="entry name" value="REVERSE TRANSCRIPTASE DOMAIN-CONTAINING PROTEIN"/>
    <property type="match status" value="1"/>
</dbReference>
<accession>A0A2N9HPN3</accession>
<evidence type="ECO:0000313" key="3">
    <source>
        <dbReference type="EMBL" id="SPD13925.1"/>
    </source>
</evidence>
<evidence type="ECO:0000256" key="1">
    <source>
        <dbReference type="SAM" id="MobiDB-lite"/>
    </source>
</evidence>
<dbReference type="Pfam" id="PF14392">
    <property type="entry name" value="zf-CCHC_4"/>
    <property type="match status" value="1"/>
</dbReference>
<name>A0A2N9HPN3_FAGSY</name>
<dbReference type="InterPro" id="IPR025836">
    <property type="entry name" value="Zn_knuckle_CX2CX4HX4C"/>
</dbReference>
<feature type="domain" description="Reverse transcriptase" evidence="2">
    <location>
        <begin position="632"/>
        <end position="956"/>
    </location>
</feature>
<evidence type="ECO:0000259" key="2">
    <source>
        <dbReference type="PROSITE" id="PS50878"/>
    </source>
</evidence>
<organism evidence="3">
    <name type="scientific">Fagus sylvatica</name>
    <name type="common">Beechnut</name>
    <dbReference type="NCBI Taxonomy" id="28930"/>
    <lineage>
        <taxon>Eukaryota</taxon>
        <taxon>Viridiplantae</taxon>
        <taxon>Streptophyta</taxon>
        <taxon>Embryophyta</taxon>
        <taxon>Tracheophyta</taxon>
        <taxon>Spermatophyta</taxon>
        <taxon>Magnoliopsida</taxon>
        <taxon>eudicotyledons</taxon>
        <taxon>Gunneridae</taxon>
        <taxon>Pentapetalae</taxon>
        <taxon>rosids</taxon>
        <taxon>fabids</taxon>
        <taxon>Fagales</taxon>
        <taxon>Fagaceae</taxon>
        <taxon>Fagus</taxon>
    </lineage>
</organism>
<proteinExistence type="predicted"/>
<sequence>MLRGRFSLTEKEDEPFDFGSEEDNQFYLAARFMTGRLLNIESVVRTFRPLWRTVHNLPVGKMKHELASTLGAAVGVVEHVVENEEEKGCEGCMRIRVKIDVSKPLCRGRKARLSSGRETWISFKYERLPIFCYWCGCLTHGDKDYEVWLSNKGSMKREEQQYGAWLRAPAEKPVRRIEMKVAGRSNVPRWGKQAYGASSVSPVNQENVDHCPERVNGTVLESEDITGPMPSLRKTGEDLERDLREIDEALNLPPQNLEGTNKEGALKSDPIKLDSQDLNEEVLNSGSGVVDKEIEELRNRVVLQDILGTKGMEGNKVSHVQGGNDLPRDKDDVTTDGVTMSLLGMKRAGSWLDLQTAGMNEKKKGRGAAAMEGVEVGAVQWRFTGFYGNPITHRRRESWALLDKLHSLMDLPCDQQVWSSRLGLSWLPIHLGNGRDAEAHIQKRLDRAVASTLWMTMFPLCTLDHLQSSYSDHVPILLHTAIDHNRARPKRRPRKFEEKWSIYPECEKIIQDIWAQVNPVGSPMYGLCEKIKKCREELYGWYRSKSGEFQEKIRAQTLSLSNLVEGNSLGVNNEAIVAAKQEINQLLLSEELHWRQRSRMVWLEAGDKNTKFFHTFANQRQRTNGIQGLRDEANEWCTAENQVEDIAVNYFRNMFATSYPTRIAETLTAVDKVVSEESNQRLLQPYTSDEVRIALFQMHPSKAPGSDGMSSFFFQKYWHIVGDSVSTAVLSVLNSDSQSAFVPGRMITDNVSVAFEVLHKMKAKRKGKKGEMAVKLDMSKAYDRVEWIFVEAIMRKLGFEEKWIMMIMECIRTVQYSILLDGVPKGYIIPSRGLRQGDPLSPYLFLICAEGLSALLQKSSLVGRLKGLQTSRLGPWVSHLFFADDSLLFGKASLDESREFMEILQLYEASSGQQLNREKTAIFFSPNTSPATRKSIQDFWGSSGVQNFDKYLGLPALIGRSKRAIFNGLKERIVSRLQGWKEKFLSKAGREILIKAVAQAIPTYTMNCFRLPKTWCDEVNSLIAQYWWGQNTDKRKIHWLKWDKLCTAKEDGGLGFRNLHMFNTALLSKQCWRFQISLLVAGEDHEGRKQRAYHDSLPTSHNLFRRKITPNPFCNICDQEEESTYHALWKCAMARNTWALVPGRVQKLPNQGEDFPRFMLWIFQNFSKKEVEDWATTSWAIWSARNCYIFEAHQKGPQQIRTEALLLLREYRLANTPNSPL</sequence>
<protein>
    <recommendedName>
        <fullName evidence="2">Reverse transcriptase domain-containing protein</fullName>
    </recommendedName>
</protein>